<accession>A0A4U8T8J7</accession>
<dbReference type="OrthoDB" id="5362812at2"/>
<keyword evidence="3 5" id="KW-1133">Transmembrane helix</keyword>
<organism evidence="7 8">
    <name type="scientific">Helicobacter jaachi</name>
    <dbReference type="NCBI Taxonomy" id="1677920"/>
    <lineage>
        <taxon>Bacteria</taxon>
        <taxon>Pseudomonadati</taxon>
        <taxon>Campylobacterota</taxon>
        <taxon>Epsilonproteobacteria</taxon>
        <taxon>Campylobacterales</taxon>
        <taxon>Helicobacteraceae</taxon>
        <taxon>Helicobacter</taxon>
    </lineage>
</organism>
<feature type="transmembrane region" description="Helical" evidence="5">
    <location>
        <begin position="140"/>
        <end position="159"/>
    </location>
</feature>
<gene>
    <name evidence="7" type="ORF">LS71_007180</name>
</gene>
<comment type="caution">
    <text evidence="7">The sequence shown here is derived from an EMBL/GenBank/DDBJ whole genome shotgun (WGS) entry which is preliminary data.</text>
</comment>
<reference evidence="7 8" key="1">
    <citation type="journal article" date="2014" name="Genome Announc.">
        <title>Draft genome sequences of eight enterohepatic helicobacter species isolated from both laboratory and wild rodents.</title>
        <authorList>
            <person name="Sheh A."/>
            <person name="Shen Z."/>
            <person name="Fox J.G."/>
        </authorList>
    </citation>
    <scope>NUCLEOTIDE SEQUENCE [LARGE SCALE GENOMIC DNA]</scope>
    <source>
        <strain evidence="7 8">MIT 09-6949</strain>
    </source>
</reference>
<keyword evidence="4 5" id="KW-0472">Membrane</keyword>
<keyword evidence="2 5" id="KW-0812">Transmembrane</keyword>
<evidence type="ECO:0000256" key="2">
    <source>
        <dbReference type="ARBA" id="ARBA00022692"/>
    </source>
</evidence>
<dbReference type="EMBL" id="JRPR02000006">
    <property type="protein sequence ID" value="TLD96020.1"/>
    <property type="molecule type" value="Genomic_DNA"/>
</dbReference>
<evidence type="ECO:0000256" key="3">
    <source>
        <dbReference type="ARBA" id="ARBA00022989"/>
    </source>
</evidence>
<feature type="transmembrane region" description="Helical" evidence="5">
    <location>
        <begin position="12"/>
        <end position="36"/>
    </location>
</feature>
<dbReference type="RefSeq" id="WP_034353498.1">
    <property type="nucleotide sequence ID" value="NZ_JRPR02000006.1"/>
</dbReference>
<feature type="domain" description="TMEM205-like" evidence="6">
    <location>
        <begin position="18"/>
        <end position="122"/>
    </location>
</feature>
<comment type="subcellular location">
    <subcellularLocation>
        <location evidence="1">Membrane</location>
    </subcellularLocation>
</comment>
<proteinExistence type="predicted"/>
<evidence type="ECO:0000313" key="8">
    <source>
        <dbReference type="Proteomes" id="UP000029733"/>
    </source>
</evidence>
<feature type="transmembrane region" description="Helical" evidence="5">
    <location>
        <begin position="94"/>
        <end position="114"/>
    </location>
</feature>
<sequence length="166" mass="18776">MRFYKTIRALDALYLLLLGMGAGCIMTLAMAASTIFKASAFLPQLSISDSGLLMGEIFVKSSMFFYVLAIVIILYELLTFFSAQAFTRSNQRRLWLLVGGINVIMIFLFTLYYMPYIMEAQSLGTVGTEEFNAMHKQSELVFKILFFTLILSILWRAIVGSTPRSK</sequence>
<dbReference type="InterPro" id="IPR025423">
    <property type="entry name" value="TMEM205-like"/>
</dbReference>
<keyword evidence="8" id="KW-1185">Reference proteome</keyword>
<feature type="transmembrane region" description="Helical" evidence="5">
    <location>
        <begin position="63"/>
        <end position="82"/>
    </location>
</feature>
<dbReference type="AlphaFoldDB" id="A0A4U8T8J7"/>
<name>A0A4U8T8J7_9HELI</name>
<dbReference type="GO" id="GO:0016020">
    <property type="term" value="C:membrane"/>
    <property type="evidence" value="ECO:0007669"/>
    <property type="project" value="UniProtKB-SubCell"/>
</dbReference>
<evidence type="ECO:0000256" key="1">
    <source>
        <dbReference type="ARBA" id="ARBA00004370"/>
    </source>
</evidence>
<dbReference type="STRING" id="1677920.LS71_03060"/>
<dbReference type="Proteomes" id="UP000029733">
    <property type="component" value="Unassembled WGS sequence"/>
</dbReference>
<evidence type="ECO:0000256" key="5">
    <source>
        <dbReference type="SAM" id="Phobius"/>
    </source>
</evidence>
<dbReference type="PROSITE" id="PS51257">
    <property type="entry name" value="PROKAR_LIPOPROTEIN"/>
    <property type="match status" value="1"/>
</dbReference>
<evidence type="ECO:0000313" key="7">
    <source>
        <dbReference type="EMBL" id="TLD96020.1"/>
    </source>
</evidence>
<protein>
    <submittedName>
        <fullName evidence="7">DUF4149 domain-containing protein</fullName>
    </submittedName>
</protein>
<evidence type="ECO:0000259" key="6">
    <source>
        <dbReference type="Pfam" id="PF13664"/>
    </source>
</evidence>
<dbReference type="Pfam" id="PF13664">
    <property type="entry name" value="DUF4149"/>
    <property type="match status" value="1"/>
</dbReference>
<evidence type="ECO:0000256" key="4">
    <source>
        <dbReference type="ARBA" id="ARBA00023136"/>
    </source>
</evidence>